<feature type="domain" description="RNase H type-1" evidence="1">
    <location>
        <begin position="41"/>
        <end position="86"/>
    </location>
</feature>
<dbReference type="InterPro" id="IPR012337">
    <property type="entry name" value="RNaseH-like_sf"/>
</dbReference>
<dbReference type="InterPro" id="IPR036397">
    <property type="entry name" value="RNaseH_sf"/>
</dbReference>
<dbReference type="SUPFAM" id="SSF53098">
    <property type="entry name" value="Ribonuclease H-like"/>
    <property type="match status" value="1"/>
</dbReference>
<evidence type="ECO:0000259" key="1">
    <source>
        <dbReference type="Pfam" id="PF00075"/>
    </source>
</evidence>
<sequence>MNIQEQEYPSFRSRSRKQWCSTELLIEVTRHRFPSRDLRTRSILVQEYEDALESLARQKEVELVWIPRHMGIPANERTDQLARIGSEEPCQGPEPTLGISRGVWSWRSSHIPMFHNFVLRKLQGLSQELNQELYGPLRDLEPAIL</sequence>
<dbReference type="GO" id="GO:0003676">
    <property type="term" value="F:nucleic acid binding"/>
    <property type="evidence" value="ECO:0007669"/>
    <property type="project" value="InterPro"/>
</dbReference>
<dbReference type="EMBL" id="JANEYG010000117">
    <property type="protein sequence ID" value="KAJ8912648.1"/>
    <property type="molecule type" value="Genomic_DNA"/>
</dbReference>
<reference evidence="2 3" key="1">
    <citation type="journal article" date="2023" name="Insect Mol. Biol.">
        <title>Genome sequencing provides insights into the evolution of gene families encoding plant cell wall-degrading enzymes in longhorned beetles.</title>
        <authorList>
            <person name="Shin N.R."/>
            <person name="Okamura Y."/>
            <person name="Kirsch R."/>
            <person name="Pauchet Y."/>
        </authorList>
    </citation>
    <scope>NUCLEOTIDE SEQUENCE [LARGE SCALE GENOMIC DNA]</scope>
    <source>
        <strain evidence="2">EAD_L_NR</strain>
    </source>
</reference>
<dbReference type="InterPro" id="IPR002156">
    <property type="entry name" value="RNaseH_domain"/>
</dbReference>
<gene>
    <name evidence="2" type="ORF">NQ315_012724</name>
</gene>
<organism evidence="2 3">
    <name type="scientific">Exocentrus adspersus</name>
    <dbReference type="NCBI Taxonomy" id="1586481"/>
    <lineage>
        <taxon>Eukaryota</taxon>
        <taxon>Metazoa</taxon>
        <taxon>Ecdysozoa</taxon>
        <taxon>Arthropoda</taxon>
        <taxon>Hexapoda</taxon>
        <taxon>Insecta</taxon>
        <taxon>Pterygota</taxon>
        <taxon>Neoptera</taxon>
        <taxon>Endopterygota</taxon>
        <taxon>Coleoptera</taxon>
        <taxon>Polyphaga</taxon>
        <taxon>Cucujiformia</taxon>
        <taxon>Chrysomeloidea</taxon>
        <taxon>Cerambycidae</taxon>
        <taxon>Lamiinae</taxon>
        <taxon>Acanthocinini</taxon>
        <taxon>Exocentrus</taxon>
    </lineage>
</organism>
<dbReference type="Pfam" id="PF00075">
    <property type="entry name" value="RNase_H"/>
    <property type="match status" value="1"/>
</dbReference>
<keyword evidence="3" id="KW-1185">Reference proteome</keyword>
<evidence type="ECO:0000313" key="3">
    <source>
        <dbReference type="Proteomes" id="UP001159042"/>
    </source>
</evidence>
<accession>A0AAV8VER9</accession>
<dbReference type="GO" id="GO:0004523">
    <property type="term" value="F:RNA-DNA hybrid ribonuclease activity"/>
    <property type="evidence" value="ECO:0007669"/>
    <property type="project" value="InterPro"/>
</dbReference>
<protein>
    <recommendedName>
        <fullName evidence="1">RNase H type-1 domain-containing protein</fullName>
    </recommendedName>
</protein>
<dbReference type="Proteomes" id="UP001159042">
    <property type="component" value="Unassembled WGS sequence"/>
</dbReference>
<evidence type="ECO:0000313" key="2">
    <source>
        <dbReference type="EMBL" id="KAJ8912648.1"/>
    </source>
</evidence>
<dbReference type="Gene3D" id="3.30.420.10">
    <property type="entry name" value="Ribonuclease H-like superfamily/Ribonuclease H"/>
    <property type="match status" value="1"/>
</dbReference>
<comment type="caution">
    <text evidence="2">The sequence shown here is derived from an EMBL/GenBank/DDBJ whole genome shotgun (WGS) entry which is preliminary data.</text>
</comment>
<name>A0AAV8VER9_9CUCU</name>
<dbReference type="AlphaFoldDB" id="A0AAV8VER9"/>
<proteinExistence type="predicted"/>